<name>A0A1X9T2H6_9BACT</name>
<evidence type="ECO:0000313" key="2">
    <source>
        <dbReference type="EMBL" id="ARR02710.1"/>
    </source>
</evidence>
<dbReference type="SUPFAM" id="SSF56672">
    <property type="entry name" value="DNA/RNA polymerases"/>
    <property type="match status" value="1"/>
</dbReference>
<reference evidence="2 3" key="1">
    <citation type="journal article" date="2017" name="Genome Biol. Evol.">
        <title>Comparative Genomic Analysis Identifies a Campylobacter Clade Deficient in Selenium Metabolism.</title>
        <authorList>
            <person name="Miller W.G."/>
            <person name="Yee E."/>
            <person name="Lopes B.S."/>
            <person name="Chapman M.H."/>
            <person name="Huynh S."/>
            <person name="Bono J.L."/>
            <person name="Parker C.T."/>
            <person name="Strachan N.J.C."/>
            <person name="Forbes K.J."/>
        </authorList>
    </citation>
    <scope>NUCLEOTIDE SEQUENCE [LARGE SCALE GENOMIC DNA]</scope>
    <source>
        <strain evidence="2 3">RM8964</strain>
    </source>
</reference>
<dbReference type="GO" id="GO:0008408">
    <property type="term" value="F:3'-5' exonuclease activity"/>
    <property type="evidence" value="ECO:0007669"/>
    <property type="project" value="InterPro"/>
</dbReference>
<dbReference type="InterPro" id="IPR012337">
    <property type="entry name" value="RNaseH-like_sf"/>
</dbReference>
<dbReference type="RefSeq" id="WP_086333955.1">
    <property type="nucleotide sequence ID" value="NZ_CP018791.1"/>
</dbReference>
<dbReference type="InterPro" id="IPR036397">
    <property type="entry name" value="RNaseH_sf"/>
</dbReference>
<dbReference type="GO" id="GO:0006139">
    <property type="term" value="P:nucleobase-containing compound metabolic process"/>
    <property type="evidence" value="ECO:0007669"/>
    <property type="project" value="InterPro"/>
</dbReference>
<dbReference type="InterPro" id="IPR043502">
    <property type="entry name" value="DNA/RNA_pol_sf"/>
</dbReference>
<protein>
    <submittedName>
        <fullName evidence="2">Family A DNA polymerase</fullName>
    </submittedName>
</protein>
<accession>A0A1X9T2H6</accession>
<proteinExistence type="predicted"/>
<evidence type="ECO:0000313" key="3">
    <source>
        <dbReference type="Proteomes" id="UP000194265"/>
    </source>
</evidence>
<dbReference type="SUPFAM" id="SSF53098">
    <property type="entry name" value="Ribonuclease H-like"/>
    <property type="match status" value="1"/>
</dbReference>
<dbReference type="Pfam" id="PF01612">
    <property type="entry name" value="DNA_pol_A_exo1"/>
    <property type="match status" value="1"/>
</dbReference>
<dbReference type="Gene3D" id="3.30.420.10">
    <property type="entry name" value="Ribonuclease H-like superfamily/Ribonuclease H"/>
    <property type="match status" value="1"/>
</dbReference>
<dbReference type="AlphaFoldDB" id="A0A1X9T2H6"/>
<dbReference type="InterPro" id="IPR002562">
    <property type="entry name" value="3'-5'_exonuclease_dom"/>
</dbReference>
<dbReference type="STRING" id="1660074.CVIC8964_1321"/>
<dbReference type="GO" id="GO:0003676">
    <property type="term" value="F:nucleic acid binding"/>
    <property type="evidence" value="ECO:0007669"/>
    <property type="project" value="InterPro"/>
</dbReference>
<dbReference type="OrthoDB" id="5465413at2"/>
<organism evidence="2 3">
    <name type="scientific">Campylobacter vicugnae</name>
    <dbReference type="NCBI Taxonomy" id="1660076"/>
    <lineage>
        <taxon>Bacteria</taxon>
        <taxon>Pseudomonadati</taxon>
        <taxon>Campylobacterota</taxon>
        <taxon>Epsilonproteobacteria</taxon>
        <taxon>Campylobacterales</taxon>
        <taxon>Campylobacteraceae</taxon>
        <taxon>Campylobacter</taxon>
    </lineage>
</organism>
<dbReference type="EMBL" id="CP018791">
    <property type="protein sequence ID" value="ARR02710.1"/>
    <property type="molecule type" value="Genomic_DNA"/>
</dbReference>
<evidence type="ECO:0000259" key="1">
    <source>
        <dbReference type="Pfam" id="PF01612"/>
    </source>
</evidence>
<dbReference type="Proteomes" id="UP000194265">
    <property type="component" value="Chromosome"/>
</dbReference>
<feature type="domain" description="3'-5' exonuclease" evidence="1">
    <location>
        <begin position="23"/>
        <end position="167"/>
    </location>
</feature>
<sequence length="341" mass="40354">MRYKQCVIDIETPMFKSLLSEIQKIYCISVKVDDEPTKCFTYLYHKDSDGNLEAALRLINSCEYVIGHNIIKFDIPVIENIVGKVLPKRVDTLIDSKLMYPNEVLIAMDRLVKNYPPNLLGSYSLKAFGYRLGFNKIEYEDFTNLNSDMIEYCKRDVDLTYAVYNRLISKDNYPNENVREVEYHFAKCISDQQEYGFYFDYDRAINYATSLKINKLRIEHKFKMLFKPILIKDGDVITPSRETRRKLYIPTRLDPFRNIRAKKYQLQIDKKGKWKFPKKSTKWFDKPHKLTYQITSGPYQKIKLQTFNPGSRSQVIDRIVKEYGWKPTNYTEKGAAKLEFE</sequence>
<dbReference type="Gene3D" id="1.20.1060.10">
    <property type="entry name" value="Taq DNA Polymerase, Chain T, domain 4"/>
    <property type="match status" value="1"/>
</dbReference>
<gene>
    <name evidence="2" type="ORF">CVIC8964_1321</name>
</gene>